<evidence type="ECO:0000256" key="1">
    <source>
        <dbReference type="PROSITE-ProRule" id="PRU00042"/>
    </source>
</evidence>
<sequence length="497" mass="53329">MCGRAHGVTDDGHNTDDAAFDDDHCGGKWHSMVSGGKRMHSPRISAGRDDKDCGTYRKGGKESTSCKSLADGGMNNYDHDKDNFNTVGADDADGEDDAEDDEEDDDNVPLADGCSKGNPARRANLIHVEKREISENLATWLAELTSSLSSSSSSAQAILEQADTTANKDENTPSSTNPVPARPIFAAPHTAVPQLKSAPASPFRGLFQCRACRKVFPSHQALGGHRASHKKVKGCFAARLGSGRDDFPRPAGATVSNNIVDTESNGVDGNTINNDDRTTSAPETTIVHVDETSSSFTAPSSSFFNKEETKVHECSICRRVFMSGQALGGHKRRHWLTTTTGTTSDQLQTAAAKLQPPPFGPQDHVMHAIREQFTIGPTMYGTSDSCLDLNMPTMNEYADGLAATRQEAELSESMMMSLNAPAASLYMDSRAGPTANGHHDLQEATATEDEEDSTSAKRAKISDLKDMNMAGGETSQWLQVGIALPPETNERLLKPNG</sequence>
<accession>K7U2U4</accession>
<feature type="domain" description="C2H2-type" evidence="3">
    <location>
        <begin position="207"/>
        <end position="234"/>
    </location>
</feature>
<protein>
    <submittedName>
        <fullName evidence="4">Cys2/His2 zinc-finger transcription factor</fullName>
    </submittedName>
</protein>
<dbReference type="PANTHER" id="PTHR47068:SF1">
    <property type="entry name" value="OS02G0659100 PROTEIN"/>
    <property type="match status" value="1"/>
</dbReference>
<feature type="region of interest" description="Disordered" evidence="2">
    <location>
        <begin position="247"/>
        <end position="279"/>
    </location>
</feature>
<feature type="domain" description="C2H2-type" evidence="3">
    <location>
        <begin position="312"/>
        <end position="334"/>
    </location>
</feature>
<proteinExistence type="predicted"/>
<evidence type="ECO:0000313" key="5">
    <source>
        <dbReference type="EnsemblPlants" id="Zm00001eb186640_P001"/>
    </source>
</evidence>
<feature type="compositionally biased region" description="Basic and acidic residues" evidence="2">
    <location>
        <begin position="46"/>
        <end position="61"/>
    </location>
</feature>
<evidence type="ECO:0000256" key="2">
    <source>
        <dbReference type="SAM" id="MobiDB-lite"/>
    </source>
</evidence>
<gene>
    <name evidence="4" type="ORF">ZEAMMB73_Zm00001d051370</name>
</gene>
<dbReference type="PaxDb" id="4577-GRMZM2G315079_P01"/>
<dbReference type="InterPro" id="IPR013087">
    <property type="entry name" value="Znf_C2H2_type"/>
</dbReference>
<dbReference type="Proteomes" id="UP000007305">
    <property type="component" value="Chromosome 4"/>
</dbReference>
<dbReference type="AlphaFoldDB" id="K7U2U4"/>
<feature type="compositionally biased region" description="Acidic residues" evidence="2">
    <location>
        <begin position="90"/>
        <end position="107"/>
    </location>
</feature>
<dbReference type="ExpressionAtlas" id="K7U2U4">
    <property type="expression patterns" value="baseline"/>
</dbReference>
<reference evidence="5" key="4">
    <citation type="submission" date="2021-05" db="UniProtKB">
        <authorList>
            <consortium name="EnsemblPlants"/>
        </authorList>
    </citation>
    <scope>IDENTIFICATION</scope>
    <source>
        <strain evidence="5">cv. B73</strain>
    </source>
</reference>
<keyword evidence="6" id="KW-1185">Reference proteome</keyword>
<dbReference type="EMBL" id="CM000780">
    <property type="protein sequence ID" value="AQK54103.1"/>
    <property type="molecule type" value="Genomic_DNA"/>
</dbReference>
<feature type="compositionally biased region" description="Polar residues" evidence="2">
    <location>
        <begin position="254"/>
        <end position="279"/>
    </location>
</feature>
<dbReference type="SMART" id="SM00355">
    <property type="entry name" value="ZnF_C2H2"/>
    <property type="match status" value="2"/>
</dbReference>
<feature type="region of interest" description="Disordered" evidence="2">
    <location>
        <begin position="33"/>
        <end position="119"/>
    </location>
</feature>
<dbReference type="PROSITE" id="PS50157">
    <property type="entry name" value="ZINC_FINGER_C2H2_2"/>
    <property type="match status" value="2"/>
</dbReference>
<dbReference type="PROSITE" id="PS00028">
    <property type="entry name" value="ZINC_FINGER_C2H2_1"/>
    <property type="match status" value="2"/>
</dbReference>
<keyword evidence="1 4" id="KW-0862">Zinc</keyword>
<dbReference type="Gene3D" id="3.30.160.60">
    <property type="entry name" value="Classic Zinc Finger"/>
    <property type="match status" value="1"/>
</dbReference>
<dbReference type="SUPFAM" id="SSF57667">
    <property type="entry name" value="beta-beta-alpha zinc fingers"/>
    <property type="match status" value="1"/>
</dbReference>
<evidence type="ECO:0000313" key="4">
    <source>
        <dbReference type="EMBL" id="AQK54103.1"/>
    </source>
</evidence>
<evidence type="ECO:0000259" key="3">
    <source>
        <dbReference type="PROSITE" id="PS50157"/>
    </source>
</evidence>
<dbReference type="GO" id="GO:0008270">
    <property type="term" value="F:zinc ion binding"/>
    <property type="evidence" value="ECO:0007669"/>
    <property type="project" value="UniProtKB-KW"/>
</dbReference>
<dbReference type="PANTHER" id="PTHR47068">
    <property type="entry name" value="OS02G0659100 PROTEIN"/>
    <property type="match status" value="1"/>
</dbReference>
<reference evidence="6" key="1">
    <citation type="journal article" date="2009" name="Science">
        <title>The B73 maize genome: complexity, diversity, and dynamics.</title>
        <authorList>
            <person name="Schnable P.S."/>
            <person name="Ware D."/>
            <person name="Fulton R.S."/>
            <person name="Stein J.C."/>
            <person name="Wei F."/>
            <person name="Pasternak S."/>
            <person name="Liang C."/>
            <person name="Zhang J."/>
            <person name="Fulton L."/>
            <person name="Graves T.A."/>
            <person name="Minx P."/>
            <person name="Reily A.D."/>
            <person name="Courtney L."/>
            <person name="Kruchowski S.S."/>
            <person name="Tomlinson C."/>
            <person name="Strong C."/>
            <person name="Delehaunty K."/>
            <person name="Fronick C."/>
            <person name="Courtney B."/>
            <person name="Rock S.M."/>
            <person name="Belter E."/>
            <person name="Du F."/>
            <person name="Kim K."/>
            <person name="Abbott R.M."/>
            <person name="Cotton M."/>
            <person name="Levy A."/>
            <person name="Marchetto P."/>
            <person name="Ochoa K."/>
            <person name="Jackson S.M."/>
            <person name="Gillam B."/>
            <person name="Chen W."/>
            <person name="Yan L."/>
            <person name="Higginbotham J."/>
            <person name="Cardenas M."/>
            <person name="Waligorski J."/>
            <person name="Applebaum E."/>
            <person name="Phelps L."/>
            <person name="Falcone J."/>
            <person name="Kanchi K."/>
            <person name="Thane T."/>
            <person name="Scimone A."/>
            <person name="Thane N."/>
            <person name="Henke J."/>
            <person name="Wang T."/>
            <person name="Ruppert J."/>
            <person name="Shah N."/>
            <person name="Rotter K."/>
            <person name="Hodges J."/>
            <person name="Ingenthron E."/>
            <person name="Cordes M."/>
            <person name="Kohlberg S."/>
            <person name="Sgro J."/>
            <person name="Delgado B."/>
            <person name="Mead K."/>
            <person name="Chinwalla A."/>
            <person name="Leonard S."/>
            <person name="Crouse K."/>
            <person name="Collura K."/>
            <person name="Kudrna D."/>
            <person name="Currie J."/>
            <person name="He R."/>
            <person name="Angelova A."/>
            <person name="Rajasekar S."/>
            <person name="Mueller T."/>
            <person name="Lomeli R."/>
            <person name="Scara G."/>
            <person name="Ko A."/>
            <person name="Delaney K."/>
            <person name="Wissotski M."/>
            <person name="Lopez G."/>
            <person name="Campos D."/>
            <person name="Braidotti M."/>
            <person name="Ashley E."/>
            <person name="Golser W."/>
            <person name="Kim H."/>
            <person name="Lee S."/>
            <person name="Lin J."/>
            <person name="Dujmic Z."/>
            <person name="Kim W."/>
            <person name="Talag J."/>
            <person name="Zuccolo A."/>
            <person name="Fan C."/>
            <person name="Sebastian A."/>
            <person name="Kramer M."/>
            <person name="Spiegel L."/>
            <person name="Nascimento L."/>
            <person name="Zutavern T."/>
            <person name="Miller B."/>
            <person name="Ambroise C."/>
            <person name="Muller S."/>
            <person name="Spooner W."/>
            <person name="Narechania A."/>
            <person name="Ren L."/>
            <person name="Wei S."/>
            <person name="Kumari S."/>
            <person name="Faga B."/>
            <person name="Levy M.J."/>
            <person name="McMahan L."/>
            <person name="Van Buren P."/>
            <person name="Vaughn M.W."/>
            <person name="Ying K."/>
            <person name="Yeh C.-T."/>
            <person name="Emrich S.J."/>
            <person name="Jia Y."/>
            <person name="Kalyanaraman A."/>
            <person name="Hsia A.-P."/>
            <person name="Barbazuk W.B."/>
            <person name="Baucom R.S."/>
            <person name="Brutnell T.P."/>
            <person name="Carpita N.C."/>
            <person name="Chaparro C."/>
            <person name="Chia J.-M."/>
            <person name="Deragon J.-M."/>
            <person name="Estill J.C."/>
            <person name="Fu Y."/>
            <person name="Jeddeloh J.A."/>
            <person name="Han Y."/>
            <person name="Lee H."/>
            <person name="Li P."/>
            <person name="Lisch D.R."/>
            <person name="Liu S."/>
            <person name="Liu Z."/>
            <person name="Nagel D.H."/>
            <person name="McCann M.C."/>
            <person name="SanMiguel P."/>
            <person name="Myers A.M."/>
            <person name="Nettleton D."/>
            <person name="Nguyen J."/>
            <person name="Penning B.W."/>
            <person name="Ponnala L."/>
            <person name="Schneider K.L."/>
            <person name="Schwartz D.C."/>
            <person name="Sharma A."/>
            <person name="Soderlund C."/>
            <person name="Springer N.M."/>
            <person name="Sun Q."/>
            <person name="Wang H."/>
            <person name="Waterman M."/>
            <person name="Westerman R."/>
            <person name="Wolfgruber T.K."/>
            <person name="Yang L."/>
            <person name="Yu Y."/>
            <person name="Zhang L."/>
            <person name="Zhou S."/>
            <person name="Zhu Q."/>
            <person name="Bennetzen J.L."/>
            <person name="Dawe R.K."/>
            <person name="Jiang J."/>
            <person name="Jiang N."/>
            <person name="Presting G.G."/>
            <person name="Wessler S.R."/>
            <person name="Aluru S."/>
            <person name="Martienssen R.A."/>
            <person name="Clifton S.W."/>
            <person name="McCombie W.R."/>
            <person name="Wing R.A."/>
            <person name="Wilson R.K."/>
        </authorList>
    </citation>
    <scope>NUCLEOTIDE SEQUENCE [LARGE SCALE GENOMIC DNA]</scope>
    <source>
        <strain evidence="6">cv. B73</strain>
    </source>
</reference>
<reference evidence="5" key="3">
    <citation type="submission" date="2019-07" db="EMBL/GenBank/DDBJ databases">
        <authorList>
            <person name="Seetharam A."/>
            <person name="Woodhouse M."/>
            <person name="Cannon E."/>
        </authorList>
    </citation>
    <scope>NUCLEOTIDE SEQUENCE [LARGE SCALE GENOMIC DNA]</scope>
    <source>
        <strain evidence="5">cv. B73</strain>
    </source>
</reference>
<keyword evidence="1 4" id="KW-0863">Zinc-finger</keyword>
<dbReference type="HOGENOM" id="CLU_019038_1_0_1"/>
<reference evidence="4" key="2">
    <citation type="submission" date="2015-12" db="EMBL/GenBank/DDBJ databases">
        <title>Update maize B73 reference genome by single molecule sequencing technologies.</title>
        <authorList>
            <consortium name="Maize Genome Sequencing Project"/>
            <person name="Ware D."/>
        </authorList>
    </citation>
    <scope>NUCLEOTIDE SEQUENCE</scope>
    <source>
        <tissue evidence="4">Seedling</tissue>
    </source>
</reference>
<dbReference type="Pfam" id="PF13912">
    <property type="entry name" value="zf-C2H2_6"/>
    <property type="match status" value="2"/>
</dbReference>
<dbReference type="Gramene" id="Zm00001eb186640_T001">
    <property type="protein sequence ID" value="Zm00001eb186640_P001"/>
    <property type="gene ID" value="Zm00001eb186640"/>
</dbReference>
<feature type="region of interest" description="Disordered" evidence="2">
    <location>
        <begin position="429"/>
        <end position="472"/>
    </location>
</feature>
<dbReference type="EnsemblPlants" id="Zm00001eb186640_T001">
    <property type="protein sequence ID" value="Zm00001eb186640_P001"/>
    <property type="gene ID" value="Zm00001eb186640"/>
</dbReference>
<keyword evidence="1 4" id="KW-0479">Metal-binding</keyword>
<evidence type="ECO:0000313" key="6">
    <source>
        <dbReference type="Proteomes" id="UP000007305"/>
    </source>
</evidence>
<organism evidence="4">
    <name type="scientific">Zea mays</name>
    <name type="common">Maize</name>
    <dbReference type="NCBI Taxonomy" id="4577"/>
    <lineage>
        <taxon>Eukaryota</taxon>
        <taxon>Viridiplantae</taxon>
        <taxon>Streptophyta</taxon>
        <taxon>Embryophyta</taxon>
        <taxon>Tracheophyta</taxon>
        <taxon>Spermatophyta</taxon>
        <taxon>Magnoliopsida</taxon>
        <taxon>Liliopsida</taxon>
        <taxon>Poales</taxon>
        <taxon>Poaceae</taxon>
        <taxon>PACMAD clade</taxon>
        <taxon>Panicoideae</taxon>
        <taxon>Andropogonodae</taxon>
        <taxon>Andropogoneae</taxon>
        <taxon>Tripsacinae</taxon>
        <taxon>Zea</taxon>
    </lineage>
</organism>
<name>K7U2U4_MAIZE</name>
<dbReference type="eggNOG" id="KOG1721">
    <property type="taxonomic scope" value="Eukaryota"/>
</dbReference>
<dbReference type="InterPro" id="IPR036236">
    <property type="entry name" value="Znf_C2H2_sf"/>
</dbReference>
<dbReference type="STRING" id="4577.K7U2U4"/>